<dbReference type="GO" id="GO:0005829">
    <property type="term" value="C:cytosol"/>
    <property type="evidence" value="ECO:0007669"/>
    <property type="project" value="TreeGrafter"/>
</dbReference>
<sequence>MTANMNFGPEWMRGGLPQRSNTMDSQSTQSTLSPTLTASLSSSKDNEFGSTSQDNPYRYSKDFMLGLYRPMDVPSQFDKLPFVAVDEPISPLAFIDLTDDEKKLLSGPVHSEPARRTMANNEKGNSGGSGQRYHRVATDFHSAENGSSRPMNRSKGRPGMENRRETSPDFDGMKNGDGQSTGNDNISWSGGRDAFGSWETRNAGGAFASGLEKGWANRPDDNEAVPASWSQQGAGGENGLAFKTDGSNSTFGGGGSAFDAPTPGDLSSSSSSSPGKHPNQYKWFYRDPSSNVQGPFNAQEMQDWYKAGFFGPTLWIRREDHDQFEPLAALVIKVGSEDIFTTPIPQKKDPCNPLGNMSSFRPISDPFGRVSNSGPLFGTGAGAGNGGLSSPSLASPGGFFNNNNNQGADILSPGIGKYNPFGSHLNQGSASNPGTPSLPLASPFGNNDANIFGASLLAREPSSPWGDRSATPSWMNNSQSDLFGTTFQRQQQQPQQQQQQHQHQQFYYQQQQQQQQHMQSMMNPLLQQRGTRHAFGGEPVDSQQQVANVLQQRQHAMTNQPFQLQQDMSVLSDQPVQQHGLGQSQVLEQLSNHASPVIRPAALTGWGSGPGTPVATDAPSSPWGSIVSPAIPQKMSDELQSKAPGQQSPRSHLSPQLQHVSLPPGPSKTSPLMDAGEDLSNDTTVAMTTTSRAKKANNIQETIAHQQLSTPPSVEAIKSSLKKVSLHAIQQEQEDQRKQKEETRQRQLEKENAHRQQLEQEAEDLMRSKKAASQPTNNTTKEQPAVPLTFKAKAVSLLDIQAEEEKKQKELKKQAKANNKVAAASLLQQQQQNMNTAKSGWNVSGSGWTNESYKGPSLREIQELEAKEAQRKKEMEQRSSASQQMYSSHSLNSTSTTMSWGVVTQSKATSVSNSTSPSTSSAPAWGSSSAPKKKTFFEIQQEEEVAMQKKILKQQQQTLVNKSGYSSVASTAADDDTWTTVQPKPKQAPADSSSTVPRTTSNSGWDVVGAPKKTLVLNQASSVASRPMVVSQQRKTTEPKGPSEGFKLWCKQSLRDLSPGVNADEILKMILSFPADNSVSEIIQDIIYANSTSMDGRRFATEFMKRRRADLSNNGNAAPVAAASFATSLSTTANSGADDDSFQVVNKKGKKNKAM</sequence>
<dbReference type="PANTHER" id="PTHR14445:SF36">
    <property type="entry name" value="FI03272P-RELATED"/>
    <property type="match status" value="1"/>
</dbReference>
<feature type="compositionally biased region" description="Low complexity" evidence="1">
    <location>
        <begin position="906"/>
        <end position="930"/>
    </location>
</feature>
<evidence type="ECO:0000313" key="4">
    <source>
        <dbReference type="Proteomes" id="UP000193560"/>
    </source>
</evidence>
<dbReference type="Pfam" id="PF02213">
    <property type="entry name" value="GYF"/>
    <property type="match status" value="1"/>
</dbReference>
<feature type="compositionally biased region" description="Polar residues" evidence="1">
    <location>
        <begin position="643"/>
        <end position="659"/>
    </location>
</feature>
<dbReference type="SMART" id="SM00444">
    <property type="entry name" value="GYF"/>
    <property type="match status" value="1"/>
</dbReference>
<dbReference type="SUPFAM" id="SSF55277">
    <property type="entry name" value="GYF domain"/>
    <property type="match status" value="1"/>
</dbReference>
<feature type="region of interest" description="Disordered" evidence="1">
    <location>
        <begin position="1132"/>
        <end position="1155"/>
    </location>
</feature>
<feature type="compositionally biased region" description="Basic and acidic residues" evidence="1">
    <location>
        <begin position="734"/>
        <end position="758"/>
    </location>
</feature>
<dbReference type="STRING" id="90262.A0A1X2IVQ4"/>
<keyword evidence="4" id="KW-1185">Reference proteome</keyword>
<name>A0A1X2IVQ4_9FUNG</name>
<feature type="compositionally biased region" description="Polar residues" evidence="1">
    <location>
        <begin position="177"/>
        <end position="188"/>
    </location>
</feature>
<dbReference type="Gene3D" id="3.30.1490.40">
    <property type="match status" value="1"/>
</dbReference>
<gene>
    <name evidence="3" type="ORF">BCR42DRAFT_404088</name>
</gene>
<evidence type="ECO:0000313" key="3">
    <source>
        <dbReference type="EMBL" id="ORZ23149.1"/>
    </source>
</evidence>
<organism evidence="3 4">
    <name type="scientific">Absidia repens</name>
    <dbReference type="NCBI Taxonomy" id="90262"/>
    <lineage>
        <taxon>Eukaryota</taxon>
        <taxon>Fungi</taxon>
        <taxon>Fungi incertae sedis</taxon>
        <taxon>Mucoromycota</taxon>
        <taxon>Mucoromycotina</taxon>
        <taxon>Mucoromycetes</taxon>
        <taxon>Mucorales</taxon>
        <taxon>Cunninghamellaceae</taxon>
        <taxon>Absidia</taxon>
    </lineage>
</organism>
<feature type="region of interest" description="Disordered" evidence="1">
    <location>
        <begin position="105"/>
        <end position="197"/>
    </location>
</feature>
<dbReference type="AlphaFoldDB" id="A0A1X2IVQ4"/>
<dbReference type="InterPro" id="IPR051640">
    <property type="entry name" value="GRB10-interact_GYF"/>
</dbReference>
<feature type="compositionally biased region" description="Basic and acidic residues" evidence="1">
    <location>
        <begin position="158"/>
        <end position="174"/>
    </location>
</feature>
<feature type="compositionally biased region" description="Low complexity" evidence="1">
    <location>
        <begin position="25"/>
        <end position="43"/>
    </location>
</feature>
<feature type="compositionally biased region" description="Polar residues" evidence="1">
    <location>
        <begin position="424"/>
        <end position="435"/>
    </location>
</feature>
<feature type="compositionally biased region" description="Polar residues" evidence="1">
    <location>
        <begin position="771"/>
        <end position="782"/>
    </location>
</feature>
<feature type="compositionally biased region" description="Polar residues" evidence="1">
    <location>
        <begin position="691"/>
        <end position="712"/>
    </location>
</feature>
<dbReference type="PROSITE" id="PS50829">
    <property type="entry name" value="GYF"/>
    <property type="match status" value="1"/>
</dbReference>
<dbReference type="CDD" id="cd00072">
    <property type="entry name" value="GYF"/>
    <property type="match status" value="1"/>
</dbReference>
<reference evidence="3 4" key="1">
    <citation type="submission" date="2016-07" db="EMBL/GenBank/DDBJ databases">
        <title>Pervasive Adenine N6-methylation of Active Genes in Fungi.</title>
        <authorList>
            <consortium name="DOE Joint Genome Institute"/>
            <person name="Mondo S.J."/>
            <person name="Dannebaum R.O."/>
            <person name="Kuo R.C."/>
            <person name="Labutti K."/>
            <person name="Haridas S."/>
            <person name="Kuo A."/>
            <person name="Salamov A."/>
            <person name="Ahrendt S.R."/>
            <person name="Lipzen A."/>
            <person name="Sullivan W."/>
            <person name="Andreopoulos W.B."/>
            <person name="Clum A."/>
            <person name="Lindquist E."/>
            <person name="Daum C."/>
            <person name="Ramamoorthy G.K."/>
            <person name="Gryganskyi A."/>
            <person name="Culley D."/>
            <person name="Magnuson J.K."/>
            <person name="James T.Y."/>
            <person name="O'Malley M.A."/>
            <person name="Stajich J.E."/>
            <person name="Spatafora J.W."/>
            <person name="Visel A."/>
            <person name="Grigoriev I.V."/>
        </authorList>
    </citation>
    <scope>NUCLEOTIDE SEQUENCE [LARGE SCALE GENOMIC DNA]</scope>
    <source>
        <strain evidence="3 4">NRRL 1336</strain>
    </source>
</reference>
<feature type="region of interest" description="Disordered" evidence="1">
    <location>
        <begin position="422"/>
        <end position="442"/>
    </location>
</feature>
<feature type="compositionally biased region" description="Low complexity" evidence="1">
    <location>
        <begin position="488"/>
        <end position="519"/>
    </location>
</feature>
<feature type="compositionally biased region" description="Polar residues" evidence="1">
    <location>
        <begin position="833"/>
        <end position="852"/>
    </location>
</feature>
<dbReference type="Proteomes" id="UP000193560">
    <property type="component" value="Unassembled WGS sequence"/>
</dbReference>
<proteinExistence type="predicted"/>
<evidence type="ECO:0000256" key="1">
    <source>
        <dbReference type="SAM" id="MobiDB-lite"/>
    </source>
</evidence>
<feature type="region of interest" description="Disordered" evidence="1">
    <location>
        <begin position="691"/>
        <end position="714"/>
    </location>
</feature>
<feature type="compositionally biased region" description="Polar residues" evidence="1">
    <location>
        <begin position="891"/>
        <end position="905"/>
    </location>
</feature>
<dbReference type="PANTHER" id="PTHR14445">
    <property type="entry name" value="GRB10 INTERACTING GYF PROTEIN"/>
    <property type="match status" value="1"/>
</dbReference>
<feature type="compositionally biased region" description="Low complexity" evidence="1">
    <location>
        <begin position="878"/>
        <end position="890"/>
    </location>
</feature>
<feature type="compositionally biased region" description="Polar residues" evidence="1">
    <location>
        <begin position="470"/>
        <end position="487"/>
    </location>
</feature>
<accession>A0A1X2IVQ4</accession>
<dbReference type="InterPro" id="IPR035445">
    <property type="entry name" value="GYF-like_dom_sf"/>
</dbReference>
<feature type="region of interest" description="Disordered" evidence="1">
    <location>
        <begin position="604"/>
        <end position="678"/>
    </location>
</feature>
<dbReference type="OrthoDB" id="6415790at2759"/>
<feature type="domain" description="GYF" evidence="2">
    <location>
        <begin position="280"/>
        <end position="328"/>
    </location>
</feature>
<feature type="region of interest" description="Disordered" evidence="1">
    <location>
        <begin position="210"/>
        <end position="284"/>
    </location>
</feature>
<feature type="region of interest" description="Disordered" evidence="1">
    <location>
        <begin position="728"/>
        <end position="787"/>
    </location>
</feature>
<feature type="region of interest" description="Disordered" evidence="1">
    <location>
        <begin position="1"/>
        <end position="58"/>
    </location>
</feature>
<protein>
    <recommendedName>
        <fullName evidence="2">GYF domain-containing protein</fullName>
    </recommendedName>
</protein>
<feature type="region of interest" description="Disordered" evidence="1">
    <location>
        <begin position="971"/>
        <end position="1007"/>
    </location>
</feature>
<feature type="compositionally biased region" description="Polar residues" evidence="1">
    <location>
        <begin position="990"/>
        <end position="1004"/>
    </location>
</feature>
<feature type="region of interest" description="Disordered" evidence="1">
    <location>
        <begin position="833"/>
        <end position="931"/>
    </location>
</feature>
<dbReference type="InterPro" id="IPR003169">
    <property type="entry name" value="GYF"/>
</dbReference>
<feature type="region of interest" description="Disordered" evidence="1">
    <location>
        <begin position="460"/>
        <end position="519"/>
    </location>
</feature>
<dbReference type="EMBL" id="MCGE01000003">
    <property type="protein sequence ID" value="ORZ23149.1"/>
    <property type="molecule type" value="Genomic_DNA"/>
</dbReference>
<comment type="caution">
    <text evidence="3">The sequence shown here is derived from an EMBL/GenBank/DDBJ whole genome shotgun (WGS) entry which is preliminary data.</text>
</comment>
<feature type="compositionally biased region" description="Basic and acidic residues" evidence="1">
    <location>
        <begin position="860"/>
        <end position="877"/>
    </location>
</feature>
<evidence type="ECO:0000259" key="2">
    <source>
        <dbReference type="PROSITE" id="PS50829"/>
    </source>
</evidence>